<dbReference type="EMBL" id="BLKM01000099">
    <property type="protein sequence ID" value="GFG28875.1"/>
    <property type="molecule type" value="Genomic_DNA"/>
</dbReference>
<feature type="non-terminal residue" evidence="1">
    <location>
        <position position="1"/>
    </location>
</feature>
<accession>A0A6L2PE61</accession>
<name>A0A6L2PE61_COPFO</name>
<evidence type="ECO:0000313" key="1">
    <source>
        <dbReference type="EMBL" id="GFG28875.1"/>
    </source>
</evidence>
<comment type="caution">
    <text evidence="1">The sequence shown here is derived from an EMBL/GenBank/DDBJ whole genome shotgun (WGS) entry which is preliminary data.</text>
</comment>
<proteinExistence type="predicted"/>
<organism evidence="1 2">
    <name type="scientific">Coptotermes formosanus</name>
    <name type="common">Formosan subterranean termite</name>
    <dbReference type="NCBI Taxonomy" id="36987"/>
    <lineage>
        <taxon>Eukaryota</taxon>
        <taxon>Metazoa</taxon>
        <taxon>Ecdysozoa</taxon>
        <taxon>Arthropoda</taxon>
        <taxon>Hexapoda</taxon>
        <taxon>Insecta</taxon>
        <taxon>Pterygota</taxon>
        <taxon>Neoptera</taxon>
        <taxon>Polyneoptera</taxon>
        <taxon>Dictyoptera</taxon>
        <taxon>Blattodea</taxon>
        <taxon>Blattoidea</taxon>
        <taxon>Termitoidae</taxon>
        <taxon>Rhinotermitidae</taxon>
        <taxon>Coptotermes</taxon>
    </lineage>
</organism>
<gene>
    <name evidence="1" type="ORF">Cfor_06252</name>
</gene>
<keyword evidence="2" id="KW-1185">Reference proteome</keyword>
<evidence type="ECO:0000313" key="2">
    <source>
        <dbReference type="Proteomes" id="UP000502823"/>
    </source>
</evidence>
<feature type="non-terminal residue" evidence="1">
    <location>
        <position position="110"/>
    </location>
</feature>
<reference evidence="2" key="1">
    <citation type="submission" date="2020-01" db="EMBL/GenBank/DDBJ databases">
        <title>Draft genome sequence of the Termite Coptotermes fromosanus.</title>
        <authorList>
            <person name="Itakura S."/>
            <person name="Yosikawa Y."/>
            <person name="Umezawa K."/>
        </authorList>
    </citation>
    <scope>NUCLEOTIDE SEQUENCE [LARGE SCALE GENOMIC DNA]</scope>
</reference>
<sequence length="110" mass="12933">CVQQNKFYCFDTMVNIVKNRIKLHQRVKRDVTVHLRELQNSFEGYFAPNNMDNNWLRNAFVDSFQMEDCSVNEYEQSIDNASDSVLKQKNPTTSLSSFWASLTKEYPDIP</sequence>
<dbReference type="InParanoid" id="A0A6L2PE61"/>
<dbReference type="AlphaFoldDB" id="A0A6L2PE61"/>
<dbReference type="Proteomes" id="UP000502823">
    <property type="component" value="Unassembled WGS sequence"/>
</dbReference>
<dbReference type="OrthoDB" id="6606590at2759"/>
<protein>
    <submittedName>
        <fullName evidence="1">Uncharacterized protein</fullName>
    </submittedName>
</protein>